<name>A0A7J7HAC6_CAMSI</name>
<proteinExistence type="predicted"/>
<organism evidence="1 2">
    <name type="scientific">Camellia sinensis</name>
    <name type="common">Tea plant</name>
    <name type="synonym">Thea sinensis</name>
    <dbReference type="NCBI Taxonomy" id="4442"/>
    <lineage>
        <taxon>Eukaryota</taxon>
        <taxon>Viridiplantae</taxon>
        <taxon>Streptophyta</taxon>
        <taxon>Embryophyta</taxon>
        <taxon>Tracheophyta</taxon>
        <taxon>Spermatophyta</taxon>
        <taxon>Magnoliopsida</taxon>
        <taxon>eudicotyledons</taxon>
        <taxon>Gunneridae</taxon>
        <taxon>Pentapetalae</taxon>
        <taxon>asterids</taxon>
        <taxon>Ericales</taxon>
        <taxon>Theaceae</taxon>
        <taxon>Camellia</taxon>
    </lineage>
</organism>
<dbReference type="Proteomes" id="UP000593564">
    <property type="component" value="Unassembled WGS sequence"/>
</dbReference>
<dbReference type="AlphaFoldDB" id="A0A7J7HAC6"/>
<sequence length="50" mass="5505">MGQVKAGIAIGSVGPRIVFECILNISESTLCIQLQYRHNCQSLREDAKVD</sequence>
<reference evidence="2" key="1">
    <citation type="journal article" date="2020" name="Nat. Commun.">
        <title>Genome assembly of wild tea tree DASZ reveals pedigree and selection history of tea varieties.</title>
        <authorList>
            <person name="Zhang W."/>
            <person name="Zhang Y."/>
            <person name="Qiu H."/>
            <person name="Guo Y."/>
            <person name="Wan H."/>
            <person name="Zhang X."/>
            <person name="Scossa F."/>
            <person name="Alseekh S."/>
            <person name="Zhang Q."/>
            <person name="Wang P."/>
            <person name="Xu L."/>
            <person name="Schmidt M.H."/>
            <person name="Jia X."/>
            <person name="Li D."/>
            <person name="Zhu A."/>
            <person name="Guo F."/>
            <person name="Chen W."/>
            <person name="Ni D."/>
            <person name="Usadel B."/>
            <person name="Fernie A.R."/>
            <person name="Wen W."/>
        </authorList>
    </citation>
    <scope>NUCLEOTIDE SEQUENCE [LARGE SCALE GENOMIC DNA]</scope>
    <source>
        <strain evidence="2">cv. G240</strain>
    </source>
</reference>
<evidence type="ECO:0000313" key="2">
    <source>
        <dbReference type="Proteomes" id="UP000593564"/>
    </source>
</evidence>
<comment type="caution">
    <text evidence="1">The sequence shown here is derived from an EMBL/GenBank/DDBJ whole genome shotgun (WGS) entry which is preliminary data.</text>
</comment>
<protein>
    <submittedName>
        <fullName evidence="1">Uncharacterized protein</fullName>
    </submittedName>
</protein>
<dbReference type="EMBL" id="JACBKZ010000006">
    <property type="protein sequence ID" value="KAF5948726.1"/>
    <property type="molecule type" value="Genomic_DNA"/>
</dbReference>
<reference evidence="1 2" key="2">
    <citation type="submission" date="2020-07" db="EMBL/GenBank/DDBJ databases">
        <title>Genome assembly of wild tea tree DASZ reveals pedigree and selection history of tea varieties.</title>
        <authorList>
            <person name="Zhang W."/>
        </authorList>
    </citation>
    <scope>NUCLEOTIDE SEQUENCE [LARGE SCALE GENOMIC DNA]</scope>
    <source>
        <strain evidence="2">cv. G240</strain>
        <tissue evidence="1">Leaf</tissue>
    </source>
</reference>
<keyword evidence="2" id="KW-1185">Reference proteome</keyword>
<accession>A0A7J7HAC6</accession>
<evidence type="ECO:0000313" key="1">
    <source>
        <dbReference type="EMBL" id="KAF5948726.1"/>
    </source>
</evidence>
<gene>
    <name evidence="1" type="ORF">HYC85_014683</name>
</gene>